<evidence type="ECO:0000259" key="1">
    <source>
        <dbReference type="Pfam" id="PF03118"/>
    </source>
</evidence>
<dbReference type="Gene3D" id="1.10.150.20">
    <property type="entry name" value="5' to 3' exonuclease, C-terminal subdomain"/>
    <property type="match status" value="1"/>
</dbReference>
<comment type="caution">
    <text evidence="2">The sequence shown here is derived from an EMBL/GenBank/DDBJ whole genome shotgun (WGS) entry which is preliminary data.</text>
</comment>
<evidence type="ECO:0000313" key="3">
    <source>
        <dbReference type="Proteomes" id="UP000447434"/>
    </source>
</evidence>
<name>A0A6A4NV17_LUPAL</name>
<reference evidence="3" key="1">
    <citation type="journal article" date="2020" name="Nat. Commun.">
        <title>Genome sequence of the cluster root forming white lupin.</title>
        <authorList>
            <person name="Hufnagel B."/>
            <person name="Marques A."/>
            <person name="Soriano A."/>
            <person name="Marques L."/>
            <person name="Divol F."/>
            <person name="Doumas P."/>
            <person name="Sallet E."/>
            <person name="Mancinotti D."/>
            <person name="Carrere S."/>
            <person name="Marande W."/>
            <person name="Arribat S."/>
            <person name="Keller J."/>
            <person name="Huneau C."/>
            <person name="Blein T."/>
            <person name="Aime D."/>
            <person name="Laguerre M."/>
            <person name="Taylor J."/>
            <person name="Schubert V."/>
            <person name="Nelson M."/>
            <person name="Geu-Flores F."/>
            <person name="Crespi M."/>
            <person name="Gallardo-Guerrero K."/>
            <person name="Delaux P.-M."/>
            <person name="Salse J."/>
            <person name="Berges H."/>
            <person name="Guyot R."/>
            <person name="Gouzy J."/>
            <person name="Peret B."/>
        </authorList>
    </citation>
    <scope>NUCLEOTIDE SEQUENCE [LARGE SCALE GENOMIC DNA]</scope>
    <source>
        <strain evidence="3">cv. Amiga</strain>
    </source>
</reference>
<evidence type="ECO:0000313" key="2">
    <source>
        <dbReference type="EMBL" id="KAE9591169.1"/>
    </source>
</evidence>
<proteinExistence type="predicted"/>
<dbReference type="InterPro" id="IPR011260">
    <property type="entry name" value="RNAP_asu_C"/>
</dbReference>
<gene>
    <name evidence="2" type="ORF">Lalb_Chr20g0115421</name>
</gene>
<dbReference type="EMBL" id="WOCE01000020">
    <property type="protein sequence ID" value="KAE9591169.1"/>
    <property type="molecule type" value="Genomic_DNA"/>
</dbReference>
<dbReference type="OrthoDB" id="1712167at2759"/>
<dbReference type="Proteomes" id="UP000447434">
    <property type="component" value="Chromosome 20"/>
</dbReference>
<accession>A0A6A4NV17</accession>
<organism evidence="2 3">
    <name type="scientific">Lupinus albus</name>
    <name type="common">White lupine</name>
    <name type="synonym">Lupinus termis</name>
    <dbReference type="NCBI Taxonomy" id="3870"/>
    <lineage>
        <taxon>Eukaryota</taxon>
        <taxon>Viridiplantae</taxon>
        <taxon>Streptophyta</taxon>
        <taxon>Embryophyta</taxon>
        <taxon>Tracheophyta</taxon>
        <taxon>Spermatophyta</taxon>
        <taxon>Magnoliopsida</taxon>
        <taxon>eudicotyledons</taxon>
        <taxon>Gunneridae</taxon>
        <taxon>Pentapetalae</taxon>
        <taxon>rosids</taxon>
        <taxon>fabids</taxon>
        <taxon>Fabales</taxon>
        <taxon>Fabaceae</taxon>
        <taxon>Papilionoideae</taxon>
        <taxon>50 kb inversion clade</taxon>
        <taxon>genistoids sensu lato</taxon>
        <taxon>core genistoids</taxon>
        <taxon>Genisteae</taxon>
        <taxon>Lupinus</taxon>
    </lineage>
</organism>
<dbReference type="AlphaFoldDB" id="A0A6A4NV17"/>
<dbReference type="Pfam" id="PF03118">
    <property type="entry name" value="RNA_pol_A_CTD"/>
    <property type="match status" value="1"/>
</dbReference>
<dbReference type="GO" id="GO:0003677">
    <property type="term" value="F:DNA binding"/>
    <property type="evidence" value="ECO:0007669"/>
    <property type="project" value="InterPro"/>
</dbReference>
<dbReference type="GO" id="GO:0003899">
    <property type="term" value="F:DNA-directed RNA polymerase activity"/>
    <property type="evidence" value="ECO:0007669"/>
    <property type="project" value="InterPro"/>
</dbReference>
<dbReference type="GO" id="GO:0006351">
    <property type="term" value="P:DNA-templated transcription"/>
    <property type="evidence" value="ECO:0007669"/>
    <property type="project" value="InterPro"/>
</dbReference>
<dbReference type="SUPFAM" id="SSF47789">
    <property type="entry name" value="C-terminal domain of RNA polymerase alpha subunit"/>
    <property type="match status" value="1"/>
</dbReference>
<keyword evidence="2" id="KW-0804">Transcription</keyword>
<feature type="domain" description="RNA polymerase alpha subunit C-terminal" evidence="1">
    <location>
        <begin position="4"/>
        <end position="52"/>
    </location>
</feature>
<keyword evidence="3" id="KW-1185">Reference proteome</keyword>
<dbReference type="GO" id="GO:0000428">
    <property type="term" value="C:DNA-directed RNA polymerase complex"/>
    <property type="evidence" value="ECO:0007669"/>
    <property type="project" value="UniProtKB-KW"/>
</dbReference>
<protein>
    <submittedName>
        <fullName evidence="2">DNA-directed RNA polymerase subunit alpha</fullName>
    </submittedName>
</protein>
<sequence length="54" mass="6515">MKNKKEIALKSIFIDQLELFPRIYNCLKRSNINTLFDLLNISEEDLTKMEHFRV</sequence>
<keyword evidence="2" id="KW-0240">DNA-directed RNA polymerase</keyword>